<evidence type="ECO:0000313" key="2">
    <source>
        <dbReference type="Proteomes" id="UP000182444"/>
    </source>
</evidence>
<dbReference type="VEuPathDB" id="FungiDB:YALI1_A03669g"/>
<dbReference type="VEuPathDB" id="FungiDB:YALI0_A03399g"/>
<dbReference type="AlphaFoldDB" id="A0A1D8N3K8"/>
<evidence type="ECO:0000313" key="1">
    <source>
        <dbReference type="EMBL" id="AOW00212.1"/>
    </source>
</evidence>
<name>A0A1D8N3K8_YARLL</name>
<dbReference type="RefSeq" id="XP_499723.3">
    <property type="nucleotide sequence ID" value="XM_499723.3"/>
</dbReference>
<reference evidence="1 2" key="1">
    <citation type="journal article" date="2016" name="PLoS ONE">
        <title>Sequence Assembly of Yarrowia lipolytica Strain W29/CLIB89 Shows Transposable Element Diversity.</title>
        <authorList>
            <person name="Magnan C."/>
            <person name="Yu J."/>
            <person name="Chang I."/>
            <person name="Jahn E."/>
            <person name="Kanomata Y."/>
            <person name="Wu J."/>
            <person name="Zeller M."/>
            <person name="Oakes M."/>
            <person name="Baldi P."/>
            <person name="Sandmeyer S."/>
        </authorList>
    </citation>
    <scope>NUCLEOTIDE SEQUENCE [LARGE SCALE GENOMIC DNA]</scope>
    <source>
        <strain evidence="2">CLIB89(W29)</strain>
    </source>
</reference>
<organism evidence="1 2">
    <name type="scientific">Yarrowia lipolytica</name>
    <name type="common">Candida lipolytica</name>
    <dbReference type="NCBI Taxonomy" id="4952"/>
    <lineage>
        <taxon>Eukaryota</taxon>
        <taxon>Fungi</taxon>
        <taxon>Dikarya</taxon>
        <taxon>Ascomycota</taxon>
        <taxon>Saccharomycotina</taxon>
        <taxon>Dipodascomycetes</taxon>
        <taxon>Dipodascales</taxon>
        <taxon>Dipodascales incertae sedis</taxon>
        <taxon>Yarrowia</taxon>
    </lineage>
</organism>
<accession>A0A1D8N3K8</accession>
<dbReference type="KEGG" id="yli:2905967"/>
<dbReference type="GeneID" id="2905967"/>
<sequence>MDASQIFAALRKGNFVMTPLANNQMRYEDLDFFSEGERHVFVKKSDYSPIPNETATRTHFEDLERADAMWIERTGWSRSADALAGQADMWKEDNIPPSLLTAHDTLMDEVIQMGESPATVSLWQNDLWRVRAQAENFTEEPVFVPVFKEKYLATFRKLFCVLVSRPKIFQFTANQRAAYDIMKKDPKTWTVLGFWHSVVCYSYSGCANAAYQPLEAGLAALNWDETNGMFRPLKQAMQIIAHIMLMIKLMLVYFSICASQLMLSVNHGGRNLTMGRFFERECQPFIRTKRSSGGHTPAGKILRLWAYGRAISETSTGNVQLSEDGNISIGAAATSESHIKSGIMRLVDDLESQAVALVGRNVSALDPRMFLDYMEVECTGTRVGESPADKKRLWDWAGGDPIVMMDRFWSKRIYNGGRLSRVQCERDFFVEVVRFKELLLVALQLTGGSPARCSEILTLRLMNSTWEKRNVEFGLGGGALAYRYKKQGAGVLKTVHRFLPQKVARSLLVYIAVIHPFIMCMNQLLYNRSRPVGERALLQSRYLFQSQYRQRVLDELDDDDDDPPETSDTHEQECDAVIFDDMWTLDRVRTVLNVTMTKYFGTKAGVMNVSSWRNCQALITQKRIVCQPDNDGIDFHVGADFHALQFGHGAETERRHDGIAPLDPEDRRICFQHASLAWHNYIGLDAAVRLS</sequence>
<dbReference type="EMBL" id="CP017553">
    <property type="protein sequence ID" value="AOW00212.1"/>
    <property type="molecule type" value="Genomic_DNA"/>
</dbReference>
<dbReference type="Proteomes" id="UP000182444">
    <property type="component" value="Chromosome 1A"/>
</dbReference>
<gene>
    <name evidence="1" type="ORF">YALI1_A03669g</name>
</gene>
<proteinExistence type="predicted"/>
<protein>
    <submittedName>
        <fullName evidence="1">Uncharacterized protein</fullName>
    </submittedName>
</protein>